<dbReference type="AlphaFoldDB" id="A0A855XBF2"/>
<organism evidence="1 2">
    <name type="scientific">Limosilactobacillus reuteri</name>
    <name type="common">Lactobacillus reuteri</name>
    <dbReference type="NCBI Taxonomy" id="1598"/>
    <lineage>
        <taxon>Bacteria</taxon>
        <taxon>Bacillati</taxon>
        <taxon>Bacillota</taxon>
        <taxon>Bacilli</taxon>
        <taxon>Lactobacillales</taxon>
        <taxon>Lactobacillaceae</taxon>
        <taxon>Limosilactobacillus</taxon>
    </lineage>
</organism>
<protein>
    <submittedName>
        <fullName evidence="1">Uncharacterized protein</fullName>
    </submittedName>
</protein>
<dbReference type="Proteomes" id="UP000245980">
    <property type="component" value="Unassembled WGS sequence"/>
</dbReference>
<dbReference type="EMBL" id="QGHT01000105">
    <property type="protein sequence ID" value="PWT39131.1"/>
    <property type="molecule type" value="Genomic_DNA"/>
</dbReference>
<name>A0A855XBF2_LIMRT</name>
<comment type="caution">
    <text evidence="1">The sequence shown here is derived from an EMBL/GenBank/DDBJ whole genome shotgun (WGS) entry which is preliminary data.</text>
</comment>
<dbReference type="RefSeq" id="WP_109956868.1">
    <property type="nucleotide sequence ID" value="NZ_QGHT01000105.1"/>
</dbReference>
<sequence>MNTQTLLNNVATGAMKVLQERTKDMGIDCVKAGEFKNLEEFVALYDEWYPWEETSWEDVEQLLEYGYLDIDSDEIEELSVVDNSLYVHYRDIQVFSEWCECLIYDKNSNDYLLGFSNTGWARIDAAIDLATQSVGYFNSNNGEYRKVFNLSDFDEALFNQVMYWIELETDCEYEVKRING</sequence>
<gene>
    <name evidence="1" type="ORF">DKZ22_11700</name>
</gene>
<evidence type="ECO:0000313" key="2">
    <source>
        <dbReference type="Proteomes" id="UP000245980"/>
    </source>
</evidence>
<accession>A0A855XBF2</accession>
<proteinExistence type="predicted"/>
<reference evidence="1 2" key="1">
    <citation type="journal article" date="2018" name="Front. Microbiol.">
        <title>Comparative Genomics of the Herbivore Gut Symbiont Lactobacillus reuteri Reveals Genetic Diversity and Lifestyle Adaptation.</title>
        <authorList>
            <person name="Zhao J."/>
        </authorList>
    </citation>
    <scope>NUCLEOTIDE SEQUENCE [LARGE SCALE GENOMIC DNA]</scope>
    <source>
        <strain evidence="1 2">LR10</strain>
    </source>
</reference>
<evidence type="ECO:0000313" key="1">
    <source>
        <dbReference type="EMBL" id="PWT39131.1"/>
    </source>
</evidence>